<dbReference type="PANTHER" id="PTHR42856:SF1">
    <property type="entry name" value="ACYL-COENZYME A THIOESTERASE PAAI"/>
    <property type="match status" value="1"/>
</dbReference>
<dbReference type="GO" id="GO:0016289">
    <property type="term" value="F:acyl-CoA hydrolase activity"/>
    <property type="evidence" value="ECO:0007669"/>
    <property type="project" value="UniProtKB-ARBA"/>
</dbReference>
<comment type="caution">
    <text evidence="4">The sequence shown here is derived from an EMBL/GenBank/DDBJ whole genome shotgun (WGS) entry which is preliminary data.</text>
</comment>
<dbReference type="PANTHER" id="PTHR42856">
    <property type="entry name" value="ACYL-COENZYME A THIOESTERASE PAAI"/>
    <property type="match status" value="1"/>
</dbReference>
<dbReference type="FunFam" id="3.10.129.10:FF:000022">
    <property type="entry name" value="Phenylacetic acid degradation protein"/>
    <property type="match status" value="1"/>
</dbReference>
<reference evidence="4 5" key="1">
    <citation type="submission" date="2019-10" db="EMBL/GenBank/DDBJ databases">
        <title>Streptomyces smaragdinus sp. nov. and Streptomyces fabii sp. nov., isolated from the gut of fungus growing-termite Macrotermes natalensis.</title>
        <authorList>
            <person name="Schwitalla J."/>
            <person name="Benndorf R."/>
            <person name="Martin K."/>
            <person name="De Beer W."/>
            <person name="Kaster A.-K."/>
            <person name="Vollmers J."/>
            <person name="Poulsen M."/>
            <person name="Beemelmanns C."/>
        </authorList>
    </citation>
    <scope>NUCLEOTIDE SEQUENCE [LARGE SCALE GENOMIC DNA]</scope>
    <source>
        <strain evidence="4 5">RB5</strain>
    </source>
</reference>
<evidence type="ECO:0000256" key="1">
    <source>
        <dbReference type="ARBA" id="ARBA00008324"/>
    </source>
</evidence>
<dbReference type="InterPro" id="IPR029069">
    <property type="entry name" value="HotDog_dom_sf"/>
</dbReference>
<dbReference type="SUPFAM" id="SSF54637">
    <property type="entry name" value="Thioesterase/thiol ester dehydrase-isomerase"/>
    <property type="match status" value="1"/>
</dbReference>
<dbReference type="InterPro" id="IPR006683">
    <property type="entry name" value="Thioestr_dom"/>
</dbReference>
<keyword evidence="2 4" id="KW-0378">Hydrolase</keyword>
<proteinExistence type="inferred from homology"/>
<comment type="similarity">
    <text evidence="1">Belongs to the thioesterase PaaI family.</text>
</comment>
<dbReference type="EMBL" id="WEGJ01000030">
    <property type="protein sequence ID" value="MQY15230.1"/>
    <property type="molecule type" value="Genomic_DNA"/>
</dbReference>
<name>A0A7K0CP13_9ACTN</name>
<feature type="domain" description="Thioesterase" evidence="3">
    <location>
        <begin position="37"/>
        <end position="110"/>
    </location>
</feature>
<dbReference type="InterPro" id="IPR011973">
    <property type="entry name" value="PaaD"/>
</dbReference>
<dbReference type="AlphaFoldDB" id="A0A7K0CP13"/>
<evidence type="ECO:0000259" key="3">
    <source>
        <dbReference type="Pfam" id="PF03061"/>
    </source>
</evidence>
<dbReference type="Proteomes" id="UP000466345">
    <property type="component" value="Unassembled WGS sequence"/>
</dbReference>
<evidence type="ECO:0000256" key="2">
    <source>
        <dbReference type="ARBA" id="ARBA00022801"/>
    </source>
</evidence>
<accession>A0A7K0CP13</accession>
<evidence type="ECO:0000313" key="5">
    <source>
        <dbReference type="Proteomes" id="UP000466345"/>
    </source>
</evidence>
<organism evidence="4 5">
    <name type="scientific">Streptomyces smaragdinus</name>
    <dbReference type="NCBI Taxonomy" id="2585196"/>
    <lineage>
        <taxon>Bacteria</taxon>
        <taxon>Bacillati</taxon>
        <taxon>Actinomycetota</taxon>
        <taxon>Actinomycetes</taxon>
        <taxon>Kitasatosporales</taxon>
        <taxon>Streptomycetaceae</taxon>
        <taxon>Streptomyces</taxon>
    </lineage>
</organism>
<dbReference type="NCBIfam" id="TIGR02286">
    <property type="entry name" value="PaaD"/>
    <property type="match status" value="1"/>
</dbReference>
<evidence type="ECO:0000313" key="4">
    <source>
        <dbReference type="EMBL" id="MQY15230.1"/>
    </source>
</evidence>
<dbReference type="Pfam" id="PF03061">
    <property type="entry name" value="4HBT"/>
    <property type="match status" value="1"/>
</dbReference>
<dbReference type="CDD" id="cd03443">
    <property type="entry name" value="PaaI_thioesterase"/>
    <property type="match status" value="1"/>
</dbReference>
<dbReference type="EC" id="3.1.2.-" evidence="4"/>
<gene>
    <name evidence="4" type="primary">paaI</name>
    <name evidence="4" type="ORF">SRB5_54090</name>
</gene>
<dbReference type="InterPro" id="IPR003736">
    <property type="entry name" value="PAAI_dom"/>
</dbReference>
<protein>
    <submittedName>
        <fullName evidence="4">Acyl-coenzyme A thioesterase PaaI</fullName>
        <ecNumber evidence="4">3.1.2.-</ecNumber>
    </submittedName>
</protein>
<keyword evidence="5" id="KW-1185">Reference proteome</keyword>
<dbReference type="InterPro" id="IPR052723">
    <property type="entry name" value="Acyl-CoA_thioesterase_PaaI"/>
</dbReference>
<sequence length="131" mass="13968">MYEADRASQRLGIELVDVAEGSATARMRVTKEMVNGHGIAHGGYVFLLADTAFACACNSHGPVTVAAGADISFVAPAYDGDELTARAEERTRYGRSGIYDVTVTRGEDVVAEFRGRSRVVPRAGRGTEGTR</sequence>
<dbReference type="NCBIfam" id="TIGR00369">
    <property type="entry name" value="unchar_dom_1"/>
    <property type="match status" value="1"/>
</dbReference>
<dbReference type="Gene3D" id="3.10.129.10">
    <property type="entry name" value="Hotdog Thioesterase"/>
    <property type="match status" value="1"/>
</dbReference>